<evidence type="ECO:0000256" key="11">
    <source>
        <dbReference type="ARBA" id="ARBA00023136"/>
    </source>
</evidence>
<evidence type="ECO:0000256" key="2">
    <source>
        <dbReference type="ARBA" id="ARBA00004651"/>
    </source>
</evidence>
<proteinExistence type="inferred from homology"/>
<dbReference type="InterPro" id="IPR052168">
    <property type="entry name" value="Cytochrome_b561_oxidase"/>
</dbReference>
<dbReference type="PANTHER" id="PTHR30529:SF7">
    <property type="entry name" value="CYTOCHROME B561 BACTERIAL_NI-HYDROGENASE DOMAIN-CONTAINING PROTEIN"/>
    <property type="match status" value="1"/>
</dbReference>
<keyword evidence="7" id="KW-0479">Metal-binding</keyword>
<feature type="domain" description="Cytochrome b561 bacterial/Ni-hydrogenase" evidence="14">
    <location>
        <begin position="10"/>
        <end position="183"/>
    </location>
</feature>
<keyword evidence="15" id="KW-0808">Transferase</keyword>
<keyword evidence="5" id="KW-0349">Heme</keyword>
<evidence type="ECO:0000256" key="12">
    <source>
        <dbReference type="ARBA" id="ARBA00037975"/>
    </source>
</evidence>
<dbReference type="PANTHER" id="PTHR30529">
    <property type="entry name" value="CYTOCHROME B561"/>
    <property type="match status" value="1"/>
</dbReference>
<dbReference type="GO" id="GO:0009055">
    <property type="term" value="F:electron transfer activity"/>
    <property type="evidence" value="ECO:0007669"/>
    <property type="project" value="InterPro"/>
</dbReference>
<keyword evidence="16" id="KW-1185">Reference proteome</keyword>
<sequence>MMTDTQQQLSKTTILLHWLVALLMIALLAVGIYMTENKDYSLYGLHKSFGVVVLVLALARVAWRIKNGWPLAAGNYKAWEHKLSHIVHWILIIGTLIMPISGVIMSSMGGHNVPLFGFDLIPANHDPANPQAVLARNAELGEVAEAVHAIVGYLLILCIVLHVAGALKHHIIDKDGTLMRMKGKRIDFNS</sequence>
<dbReference type="Pfam" id="PF01292">
    <property type="entry name" value="Ni_hydr_CYTB"/>
    <property type="match status" value="1"/>
</dbReference>
<keyword evidence="9 13" id="KW-1133">Transmembrane helix</keyword>
<comment type="subcellular location">
    <subcellularLocation>
        <location evidence="2">Cell membrane</location>
        <topology evidence="2">Multi-pass membrane protein</topology>
    </subcellularLocation>
</comment>
<comment type="caution">
    <text evidence="15">The sequence shown here is derived from an EMBL/GenBank/DDBJ whole genome shotgun (WGS) entry which is preliminary data.</text>
</comment>
<keyword evidence="6 13" id="KW-0812">Transmembrane</keyword>
<dbReference type="Gene3D" id="1.20.950.20">
    <property type="entry name" value="Transmembrane di-heme cytochromes, Chain C"/>
    <property type="match status" value="2"/>
</dbReference>
<comment type="similarity">
    <text evidence="12">Belongs to the cytochrome b561 family.</text>
</comment>
<name>A0A1E8FFQ2_9ALTE</name>
<evidence type="ECO:0000256" key="6">
    <source>
        <dbReference type="ARBA" id="ARBA00022692"/>
    </source>
</evidence>
<evidence type="ECO:0000256" key="8">
    <source>
        <dbReference type="ARBA" id="ARBA00022982"/>
    </source>
</evidence>
<dbReference type="Proteomes" id="UP000176037">
    <property type="component" value="Unassembled WGS sequence"/>
</dbReference>
<feature type="transmembrane region" description="Helical" evidence="13">
    <location>
        <begin position="40"/>
        <end position="63"/>
    </location>
</feature>
<keyword evidence="3" id="KW-0813">Transport</keyword>
<feature type="transmembrane region" description="Helical" evidence="13">
    <location>
        <begin position="83"/>
        <end position="105"/>
    </location>
</feature>
<feature type="transmembrane region" description="Helical" evidence="13">
    <location>
        <begin position="12"/>
        <end position="34"/>
    </location>
</feature>
<dbReference type="SUPFAM" id="SSF81342">
    <property type="entry name" value="Transmembrane di-heme cytochromes"/>
    <property type="match status" value="1"/>
</dbReference>
<dbReference type="GO" id="GO:0046872">
    <property type="term" value="F:metal ion binding"/>
    <property type="evidence" value="ECO:0007669"/>
    <property type="project" value="UniProtKB-KW"/>
</dbReference>
<dbReference type="RefSeq" id="WP_070175657.1">
    <property type="nucleotide sequence ID" value="NZ_BMJR01000001.1"/>
</dbReference>
<dbReference type="STRING" id="1856405.BFC17_14260"/>
<dbReference type="OrthoDB" id="9793784at2"/>
<dbReference type="EMBL" id="MJIC01000010">
    <property type="protein sequence ID" value="OFI34739.1"/>
    <property type="molecule type" value="Genomic_DNA"/>
</dbReference>
<evidence type="ECO:0000256" key="5">
    <source>
        <dbReference type="ARBA" id="ARBA00022617"/>
    </source>
</evidence>
<evidence type="ECO:0000313" key="15">
    <source>
        <dbReference type="EMBL" id="OFI34739.1"/>
    </source>
</evidence>
<reference evidence="15 16" key="1">
    <citation type="submission" date="2016-09" db="EMBL/GenBank/DDBJ databases">
        <title>Alteromonas lipolytica, a new species isolated from sea water.</title>
        <authorList>
            <person name="Wu Y.-H."/>
            <person name="Cheng H."/>
            <person name="Xu X.-W."/>
        </authorList>
    </citation>
    <scope>NUCLEOTIDE SEQUENCE [LARGE SCALE GENOMIC DNA]</scope>
    <source>
        <strain evidence="15 16">JW12</strain>
    </source>
</reference>
<dbReference type="GO" id="GO:0020037">
    <property type="term" value="F:heme binding"/>
    <property type="evidence" value="ECO:0007669"/>
    <property type="project" value="TreeGrafter"/>
</dbReference>
<keyword evidence="15" id="KW-0489">Methyltransferase</keyword>
<accession>A0A1E8FFQ2</accession>
<gene>
    <name evidence="15" type="ORF">BFC17_14260</name>
</gene>
<keyword evidence="10" id="KW-0408">Iron</keyword>
<evidence type="ECO:0000313" key="16">
    <source>
        <dbReference type="Proteomes" id="UP000176037"/>
    </source>
</evidence>
<evidence type="ECO:0000256" key="1">
    <source>
        <dbReference type="ARBA" id="ARBA00001970"/>
    </source>
</evidence>
<evidence type="ECO:0000256" key="9">
    <source>
        <dbReference type="ARBA" id="ARBA00022989"/>
    </source>
</evidence>
<feature type="transmembrane region" description="Helical" evidence="13">
    <location>
        <begin position="146"/>
        <end position="167"/>
    </location>
</feature>
<dbReference type="AlphaFoldDB" id="A0A1E8FFQ2"/>
<dbReference type="GO" id="GO:0032259">
    <property type="term" value="P:methylation"/>
    <property type="evidence" value="ECO:0007669"/>
    <property type="project" value="UniProtKB-KW"/>
</dbReference>
<dbReference type="InterPro" id="IPR016174">
    <property type="entry name" value="Di-haem_cyt_TM"/>
</dbReference>
<evidence type="ECO:0000256" key="3">
    <source>
        <dbReference type="ARBA" id="ARBA00022448"/>
    </source>
</evidence>
<dbReference type="GO" id="GO:0008168">
    <property type="term" value="F:methyltransferase activity"/>
    <property type="evidence" value="ECO:0007669"/>
    <property type="project" value="UniProtKB-KW"/>
</dbReference>
<keyword evidence="8" id="KW-0249">Electron transport</keyword>
<evidence type="ECO:0000256" key="10">
    <source>
        <dbReference type="ARBA" id="ARBA00023004"/>
    </source>
</evidence>
<keyword evidence="11 13" id="KW-0472">Membrane</keyword>
<dbReference type="InterPro" id="IPR011577">
    <property type="entry name" value="Cyt_b561_bac/Ni-Hgenase"/>
</dbReference>
<organism evidence="15 16">
    <name type="scientific">Alteromonas lipolytica</name>
    <dbReference type="NCBI Taxonomy" id="1856405"/>
    <lineage>
        <taxon>Bacteria</taxon>
        <taxon>Pseudomonadati</taxon>
        <taxon>Pseudomonadota</taxon>
        <taxon>Gammaproteobacteria</taxon>
        <taxon>Alteromonadales</taxon>
        <taxon>Alteromonadaceae</taxon>
        <taxon>Alteromonas/Salinimonas group</taxon>
        <taxon>Alteromonas</taxon>
    </lineage>
</organism>
<dbReference type="GO" id="GO:0022904">
    <property type="term" value="P:respiratory electron transport chain"/>
    <property type="evidence" value="ECO:0007669"/>
    <property type="project" value="InterPro"/>
</dbReference>
<keyword evidence="4" id="KW-1003">Cell membrane</keyword>
<evidence type="ECO:0000256" key="13">
    <source>
        <dbReference type="SAM" id="Phobius"/>
    </source>
</evidence>
<dbReference type="GO" id="GO:0005886">
    <property type="term" value="C:plasma membrane"/>
    <property type="evidence" value="ECO:0007669"/>
    <property type="project" value="UniProtKB-SubCell"/>
</dbReference>
<comment type="cofactor">
    <cofactor evidence="1">
        <name>heme b</name>
        <dbReference type="ChEBI" id="CHEBI:60344"/>
    </cofactor>
</comment>
<evidence type="ECO:0000256" key="7">
    <source>
        <dbReference type="ARBA" id="ARBA00022723"/>
    </source>
</evidence>
<protein>
    <submittedName>
        <fullName evidence="15">RNA methyltransferase</fullName>
    </submittedName>
</protein>
<evidence type="ECO:0000256" key="4">
    <source>
        <dbReference type="ARBA" id="ARBA00022475"/>
    </source>
</evidence>
<evidence type="ECO:0000259" key="14">
    <source>
        <dbReference type="Pfam" id="PF01292"/>
    </source>
</evidence>